<evidence type="ECO:0000259" key="7">
    <source>
        <dbReference type="PROSITE" id="PS50089"/>
    </source>
</evidence>
<dbReference type="PROSITE" id="PS50082">
    <property type="entry name" value="WD_REPEATS_2"/>
    <property type="match status" value="2"/>
</dbReference>
<organism evidence="8 9">
    <name type="scientific">Oldenlandia corymbosa var. corymbosa</name>
    <dbReference type="NCBI Taxonomy" id="529605"/>
    <lineage>
        <taxon>Eukaryota</taxon>
        <taxon>Viridiplantae</taxon>
        <taxon>Streptophyta</taxon>
        <taxon>Embryophyta</taxon>
        <taxon>Tracheophyta</taxon>
        <taxon>Spermatophyta</taxon>
        <taxon>Magnoliopsida</taxon>
        <taxon>eudicotyledons</taxon>
        <taxon>Gunneridae</taxon>
        <taxon>Pentapetalae</taxon>
        <taxon>asterids</taxon>
        <taxon>lamiids</taxon>
        <taxon>Gentianales</taxon>
        <taxon>Rubiaceae</taxon>
        <taxon>Rubioideae</taxon>
        <taxon>Spermacoceae</taxon>
        <taxon>Hedyotis-Oldenlandia complex</taxon>
        <taxon>Oldenlandia</taxon>
    </lineage>
</organism>
<dbReference type="InterPro" id="IPR015943">
    <property type="entry name" value="WD40/YVTN_repeat-like_dom_sf"/>
</dbReference>
<dbReference type="SUPFAM" id="SSF56112">
    <property type="entry name" value="Protein kinase-like (PK-like)"/>
    <property type="match status" value="1"/>
</dbReference>
<keyword evidence="5" id="KW-0853">WD repeat</keyword>
<dbReference type="InterPro" id="IPR001680">
    <property type="entry name" value="WD40_rpt"/>
</dbReference>
<evidence type="ECO:0000313" key="8">
    <source>
        <dbReference type="EMBL" id="CAI9115482.1"/>
    </source>
</evidence>
<feature type="domain" description="RING-type" evidence="7">
    <location>
        <begin position="9"/>
        <end position="54"/>
    </location>
</feature>
<evidence type="ECO:0000256" key="5">
    <source>
        <dbReference type="PROSITE-ProRule" id="PRU00221"/>
    </source>
</evidence>
<dbReference type="GO" id="GO:0004672">
    <property type="term" value="F:protein kinase activity"/>
    <property type="evidence" value="ECO:0007669"/>
    <property type="project" value="InterPro"/>
</dbReference>
<dbReference type="InterPro" id="IPR000719">
    <property type="entry name" value="Prot_kinase_dom"/>
</dbReference>
<feature type="domain" description="Protein kinase" evidence="6">
    <location>
        <begin position="137"/>
        <end position="493"/>
    </location>
</feature>
<dbReference type="AlphaFoldDB" id="A0AAV1E5V7"/>
<dbReference type="PROSITE" id="PS50011">
    <property type="entry name" value="PROTEIN_KINASE_DOM"/>
    <property type="match status" value="1"/>
</dbReference>
<dbReference type="PANTHER" id="PTHR44489">
    <property type="match status" value="1"/>
</dbReference>
<dbReference type="Proteomes" id="UP001161247">
    <property type="component" value="Chromosome 8"/>
</dbReference>
<sequence length="863" mass="95757">MELPEPPECPVCLNLYDAVSIIPRVLSCGHSTCEVCIPQLTNPFPNTIRCPSCTQLVKLPDSISFLPKNIDLLRLSSSLQNVPDGPTKVNSQKSPSVSSQIDQSDNLFIRNLWSPEFYLHWKNWVLPSESILLEKHLEIENVLFSLCCGKIVKSVNGSSSLYDRRVLKENWDVGLVKVGVFRDDQCQKEKEKDGSRCNNSCKFVYSYEAKIMKFLFSTSENERDQLNLILNASFKVSKMGRIFGFWCSEEDDSVYIVCERFNRGLEKSMGALENGLLGKVEEQTERKLCAFGMIGMEICEVVMDLHVEGLTVGCLAASCFALDGLSHVLVDFGQIFVMGRRVCRMVAGHNDHEEKPFQKYVFVCPEMLIELLRKEGIKVVDETFKYEVGKGSDVWSLACVLIWLLAGEQFAEDIQGYYDCLFSSVIGQEGCNFVNLYSGCKEKFIASLQMNLASGLVSLRDVLSKCLDIDPGRRPAVHEVWKSIRSLIITPLFDAFPYSQAETVRRNPIYCICLSSLCHSVGNNLKGRHKLVHGISKEDENCDHDAHQDEELSIHGDVVDGVSIGNVKCIDLKAHRDCITGLAVGGGFLFSSSHDKILNVWSLQDFSLVHSFRRHEHRITAVVYVDEGEPLCITADNGGVICIWGARFPFDTTPSHIIVEQKDWRYSGIHTLATSGHGCLYTGSGDKLIKAWSLQADYSLMCTMAGHKSVVSSLAVCSSILYSGSWDGTVRLWSINDHSPLAVLGEDKLGNLGSVLSLAADTNLLLVAHESGNVTIWYDDVLLKSSKVHDGAIFSISKKGKWLFTGGWDKTISMQELSGDGSLVQAIPMGSVSCGSVVTALLYWQGKLFVGQADKIIKIFKIG</sequence>
<evidence type="ECO:0000313" key="9">
    <source>
        <dbReference type="Proteomes" id="UP001161247"/>
    </source>
</evidence>
<dbReference type="InterPro" id="IPR001841">
    <property type="entry name" value="Znf_RING"/>
</dbReference>
<dbReference type="Gene3D" id="2.130.10.10">
    <property type="entry name" value="YVTN repeat-like/Quinoprotein amine dehydrogenase"/>
    <property type="match status" value="2"/>
</dbReference>
<dbReference type="PROSITE" id="PS50294">
    <property type="entry name" value="WD_REPEATS_REGION"/>
    <property type="match status" value="1"/>
</dbReference>
<evidence type="ECO:0000256" key="3">
    <source>
        <dbReference type="ARBA" id="ARBA00022833"/>
    </source>
</evidence>
<dbReference type="Pfam" id="PF13445">
    <property type="entry name" value="zf-RING_UBOX"/>
    <property type="match status" value="1"/>
</dbReference>
<keyword evidence="2 4" id="KW-0863">Zinc-finger</keyword>
<reference evidence="8" key="1">
    <citation type="submission" date="2023-03" db="EMBL/GenBank/DDBJ databases">
        <authorList>
            <person name="Julca I."/>
        </authorList>
    </citation>
    <scope>NUCLEOTIDE SEQUENCE</scope>
</reference>
<dbReference type="InterPro" id="IPR027370">
    <property type="entry name" value="Znf-RING_euk"/>
</dbReference>
<dbReference type="SUPFAM" id="SSF50978">
    <property type="entry name" value="WD40 repeat-like"/>
    <property type="match status" value="1"/>
</dbReference>
<evidence type="ECO:0000259" key="6">
    <source>
        <dbReference type="PROSITE" id="PS50011"/>
    </source>
</evidence>
<dbReference type="SMART" id="SM00320">
    <property type="entry name" value="WD40"/>
    <property type="match status" value="6"/>
</dbReference>
<accession>A0AAV1E5V7</accession>
<dbReference type="GO" id="GO:0005524">
    <property type="term" value="F:ATP binding"/>
    <property type="evidence" value="ECO:0007669"/>
    <property type="project" value="InterPro"/>
</dbReference>
<dbReference type="InterPro" id="IPR013083">
    <property type="entry name" value="Znf_RING/FYVE/PHD"/>
</dbReference>
<gene>
    <name evidence="8" type="ORF">OLC1_LOCUS22011</name>
</gene>
<feature type="repeat" description="WD" evidence="5">
    <location>
        <begin position="704"/>
        <end position="743"/>
    </location>
</feature>
<dbReference type="SMART" id="SM00184">
    <property type="entry name" value="RING"/>
    <property type="match status" value="1"/>
</dbReference>
<dbReference type="EMBL" id="OX459125">
    <property type="protein sequence ID" value="CAI9115482.1"/>
    <property type="molecule type" value="Genomic_DNA"/>
</dbReference>
<dbReference type="Gene3D" id="3.30.40.10">
    <property type="entry name" value="Zinc/RING finger domain, C3HC4 (zinc finger)"/>
    <property type="match status" value="1"/>
</dbReference>
<evidence type="ECO:0000256" key="4">
    <source>
        <dbReference type="PROSITE-ProRule" id="PRU00175"/>
    </source>
</evidence>
<dbReference type="Pfam" id="PF00400">
    <property type="entry name" value="WD40"/>
    <property type="match status" value="3"/>
</dbReference>
<keyword evidence="1" id="KW-0479">Metal-binding</keyword>
<dbReference type="PROSITE" id="PS50089">
    <property type="entry name" value="ZF_RING_2"/>
    <property type="match status" value="1"/>
</dbReference>
<evidence type="ECO:0000256" key="2">
    <source>
        <dbReference type="ARBA" id="ARBA00022771"/>
    </source>
</evidence>
<dbReference type="InterPro" id="IPR036322">
    <property type="entry name" value="WD40_repeat_dom_sf"/>
</dbReference>
<keyword evidence="9" id="KW-1185">Reference proteome</keyword>
<feature type="repeat" description="WD" evidence="5">
    <location>
        <begin position="572"/>
        <end position="611"/>
    </location>
</feature>
<dbReference type="SUPFAM" id="SSF57850">
    <property type="entry name" value="RING/U-box"/>
    <property type="match status" value="1"/>
</dbReference>
<name>A0AAV1E5V7_OLDCO</name>
<dbReference type="InterPro" id="IPR044715">
    <property type="entry name" value="WDR86-like"/>
</dbReference>
<evidence type="ECO:0000256" key="1">
    <source>
        <dbReference type="ARBA" id="ARBA00022723"/>
    </source>
</evidence>
<protein>
    <submittedName>
        <fullName evidence="8">OLC1v1016391C5</fullName>
    </submittedName>
</protein>
<dbReference type="GO" id="GO:0008270">
    <property type="term" value="F:zinc ion binding"/>
    <property type="evidence" value="ECO:0007669"/>
    <property type="project" value="UniProtKB-KW"/>
</dbReference>
<dbReference type="PANTHER" id="PTHR44489:SF11">
    <property type="entry name" value="WD REPEAT DOMAIN 86"/>
    <property type="match status" value="1"/>
</dbReference>
<keyword evidence="3" id="KW-0862">Zinc</keyword>
<dbReference type="InterPro" id="IPR011009">
    <property type="entry name" value="Kinase-like_dom_sf"/>
</dbReference>
<proteinExistence type="predicted"/>
<dbReference type="Gene3D" id="1.10.510.10">
    <property type="entry name" value="Transferase(Phosphotransferase) domain 1"/>
    <property type="match status" value="1"/>
</dbReference>